<feature type="domain" description="HTH tetR-type" evidence="6">
    <location>
        <begin position="24"/>
        <end position="84"/>
    </location>
</feature>
<name>A0A1H0V4L1_9MICO</name>
<dbReference type="EMBL" id="LT629711">
    <property type="protein sequence ID" value="SDP73314.1"/>
    <property type="molecule type" value="Genomic_DNA"/>
</dbReference>
<keyword evidence="8" id="KW-1185">Reference proteome</keyword>
<evidence type="ECO:0000256" key="3">
    <source>
        <dbReference type="ARBA" id="ARBA00023163"/>
    </source>
</evidence>
<reference evidence="8" key="1">
    <citation type="submission" date="2016-10" db="EMBL/GenBank/DDBJ databases">
        <authorList>
            <person name="Varghese N."/>
            <person name="Submissions S."/>
        </authorList>
    </citation>
    <scope>NUCLEOTIDE SEQUENCE [LARGE SCALE GENOMIC DNA]</scope>
    <source>
        <strain evidence="8">DSM 22329</strain>
    </source>
</reference>
<proteinExistence type="predicted"/>
<dbReference type="Proteomes" id="UP000199077">
    <property type="component" value="Chromosome I"/>
</dbReference>
<dbReference type="STRING" id="443156.SAMN04489867_3666"/>
<dbReference type="SUPFAM" id="SSF46689">
    <property type="entry name" value="Homeodomain-like"/>
    <property type="match status" value="1"/>
</dbReference>
<dbReference type="GO" id="GO:0003700">
    <property type="term" value="F:DNA-binding transcription factor activity"/>
    <property type="evidence" value="ECO:0007669"/>
    <property type="project" value="TreeGrafter"/>
</dbReference>
<feature type="region of interest" description="Disordered" evidence="5">
    <location>
        <begin position="1"/>
        <end position="25"/>
    </location>
</feature>
<dbReference type="InterPro" id="IPR009057">
    <property type="entry name" value="Homeodomain-like_sf"/>
</dbReference>
<dbReference type="PANTHER" id="PTHR30055:SF234">
    <property type="entry name" value="HTH-TYPE TRANSCRIPTIONAL REGULATOR BETI"/>
    <property type="match status" value="1"/>
</dbReference>
<evidence type="ECO:0000313" key="7">
    <source>
        <dbReference type="EMBL" id="SDP73314.1"/>
    </source>
</evidence>
<keyword evidence="3" id="KW-0804">Transcription</keyword>
<dbReference type="GO" id="GO:0000976">
    <property type="term" value="F:transcription cis-regulatory region binding"/>
    <property type="evidence" value="ECO:0007669"/>
    <property type="project" value="TreeGrafter"/>
</dbReference>
<evidence type="ECO:0000256" key="4">
    <source>
        <dbReference type="PROSITE-ProRule" id="PRU00335"/>
    </source>
</evidence>
<dbReference type="InterPro" id="IPR050109">
    <property type="entry name" value="HTH-type_TetR-like_transc_reg"/>
</dbReference>
<evidence type="ECO:0000256" key="1">
    <source>
        <dbReference type="ARBA" id="ARBA00023015"/>
    </source>
</evidence>
<evidence type="ECO:0000256" key="2">
    <source>
        <dbReference type="ARBA" id="ARBA00023125"/>
    </source>
</evidence>
<dbReference type="InterPro" id="IPR001647">
    <property type="entry name" value="HTH_TetR"/>
</dbReference>
<evidence type="ECO:0000313" key="8">
    <source>
        <dbReference type="Proteomes" id="UP000199077"/>
    </source>
</evidence>
<dbReference type="Gene3D" id="1.10.357.10">
    <property type="entry name" value="Tetracycline Repressor, domain 2"/>
    <property type="match status" value="1"/>
</dbReference>
<sequence length="230" mass="25140">MAACESLADVSEPAPAAPRRGRPGYDQETVLRRAIELFNEQGYDGTSMGDLARELGFTKSAIYHHVPSKTHLLALALDEALDGLTRAIDEASADVTGRTAYQRLRDVVHRSVEVLVEHQPAVTLLLRVRGNSEVELEALRRRREIDARLAALVTEAIDEGSLRSDVPPALVSRLLFGMVNSLVEWHRAGGGVERAQLSEAITTIAFDGLALPAQQTPPHRTPHREAPHQA</sequence>
<keyword evidence="2 4" id="KW-0238">DNA-binding</keyword>
<dbReference type="Pfam" id="PF00440">
    <property type="entry name" value="TetR_N"/>
    <property type="match status" value="1"/>
</dbReference>
<dbReference type="PANTHER" id="PTHR30055">
    <property type="entry name" value="HTH-TYPE TRANSCRIPTIONAL REGULATOR RUTR"/>
    <property type="match status" value="1"/>
</dbReference>
<evidence type="ECO:0000259" key="6">
    <source>
        <dbReference type="PROSITE" id="PS50977"/>
    </source>
</evidence>
<protein>
    <submittedName>
        <fullName evidence="7">DNA-binding transcriptional regulator, AcrR family</fullName>
    </submittedName>
</protein>
<feature type="DNA-binding region" description="H-T-H motif" evidence="4">
    <location>
        <begin position="47"/>
        <end position="66"/>
    </location>
</feature>
<dbReference type="PRINTS" id="PR00455">
    <property type="entry name" value="HTHTETR"/>
</dbReference>
<dbReference type="SUPFAM" id="SSF48498">
    <property type="entry name" value="Tetracyclin repressor-like, C-terminal domain"/>
    <property type="match status" value="1"/>
</dbReference>
<dbReference type="Gene3D" id="1.10.10.60">
    <property type="entry name" value="Homeodomain-like"/>
    <property type="match status" value="1"/>
</dbReference>
<dbReference type="Pfam" id="PF17932">
    <property type="entry name" value="TetR_C_24"/>
    <property type="match status" value="1"/>
</dbReference>
<accession>A0A1H0V4L1</accession>
<dbReference type="InterPro" id="IPR036271">
    <property type="entry name" value="Tet_transcr_reg_TetR-rel_C_sf"/>
</dbReference>
<dbReference type="PROSITE" id="PS50977">
    <property type="entry name" value="HTH_TETR_2"/>
    <property type="match status" value="1"/>
</dbReference>
<evidence type="ECO:0000256" key="5">
    <source>
        <dbReference type="SAM" id="MobiDB-lite"/>
    </source>
</evidence>
<dbReference type="AlphaFoldDB" id="A0A1H0V4L1"/>
<organism evidence="7 8">
    <name type="scientific">Pedococcus dokdonensis</name>
    <dbReference type="NCBI Taxonomy" id="443156"/>
    <lineage>
        <taxon>Bacteria</taxon>
        <taxon>Bacillati</taxon>
        <taxon>Actinomycetota</taxon>
        <taxon>Actinomycetes</taxon>
        <taxon>Micrococcales</taxon>
        <taxon>Intrasporangiaceae</taxon>
        <taxon>Pedococcus</taxon>
    </lineage>
</organism>
<dbReference type="InterPro" id="IPR041490">
    <property type="entry name" value="KstR2_TetR_C"/>
</dbReference>
<keyword evidence="1" id="KW-0805">Transcription regulation</keyword>
<gene>
    <name evidence="7" type="ORF">SAMN04489867_3666</name>
</gene>